<accession>A0A431EEA2</accession>
<dbReference type="AlphaFoldDB" id="A0A431EEA2"/>
<dbReference type="Proteomes" id="UP000287197">
    <property type="component" value="Unassembled WGS sequence"/>
</dbReference>
<dbReference type="EMBL" id="PRBV01000005">
    <property type="protein sequence ID" value="RTJ79598.1"/>
    <property type="molecule type" value="Genomic_DNA"/>
</dbReference>
<protein>
    <submittedName>
        <fullName evidence="2">Uncharacterized protein</fullName>
    </submittedName>
</protein>
<comment type="caution">
    <text evidence="2">The sequence shown here is derived from an EMBL/GenBank/DDBJ whole genome shotgun (WGS) entry which is preliminary data.</text>
</comment>
<reference evidence="2 3" key="2">
    <citation type="journal article" date="2019" name="Appl. Environ. Microbiol.">
        <title>Population genetics and characterization of Campylobacter jejuni isolates in western jackdaws and game birds in Finland.</title>
        <authorList>
            <person name="Kovanen S."/>
            <person name="Rossi M."/>
            <person name="Pohja-Mykra M."/>
            <person name="Nieminen T."/>
            <person name="Raunio-Saarnisto M."/>
            <person name="Sauvala M."/>
            <person name="Fredriksson-Ahomaa M."/>
            <person name="Hanninen M.L."/>
            <person name="Kivisto R."/>
        </authorList>
    </citation>
    <scope>NUCLEOTIDE SEQUENCE [LARGE SCALE GENOMIC DNA]</scope>
    <source>
        <strain evidence="2 3">CB313</strain>
        <strain evidence="1">SO-26</strain>
    </source>
</reference>
<evidence type="ECO:0000313" key="1">
    <source>
        <dbReference type="EMBL" id="RTI48490.1"/>
    </source>
</evidence>
<organism evidence="2 3">
    <name type="scientific">Campylobacter jejuni</name>
    <dbReference type="NCBI Taxonomy" id="197"/>
    <lineage>
        <taxon>Bacteria</taxon>
        <taxon>Pseudomonadati</taxon>
        <taxon>Campylobacterota</taxon>
        <taxon>Epsilonproteobacteria</taxon>
        <taxon>Campylobacterales</taxon>
        <taxon>Campylobacteraceae</taxon>
        <taxon>Campylobacter</taxon>
    </lineage>
</organism>
<name>A0A431EEA2_CAMJU</name>
<evidence type="ECO:0000313" key="3">
    <source>
        <dbReference type="Proteomes" id="UP000288507"/>
    </source>
</evidence>
<dbReference type="RefSeq" id="WP_126262812.1">
    <property type="nucleotide sequence ID" value="NZ_PQZD01000003.1"/>
</dbReference>
<sequence length="272" mass="31219">MSKYSSLIKRYDEMTIIDAALDTHLVSISKNGSMDRLNYISEAILFSILDMFQDFCNSDIYISSRSTLSVEKYCNKDGSELFIPEITDDPCLADLLAYLLDPERNIMFYYTLNSNIADVETEDSDIDIEILSLSGLNPGEDDYDTLRNQNTDSVCISKELIIQFLLDAGVFQFLNEFDLSRFNYSNPLDESDLSKYSVNQLSKVLLKNQHSDHSDFRDRLKNPTRKFRSKANWVKYRTKIEGAQNRFHKSLTGRRFHSNLGKAISGNTVRNG</sequence>
<dbReference type="Proteomes" id="UP000288507">
    <property type="component" value="Unassembled WGS sequence"/>
</dbReference>
<dbReference type="EMBL" id="PQZD01000003">
    <property type="protein sequence ID" value="RTI48490.1"/>
    <property type="molecule type" value="Genomic_DNA"/>
</dbReference>
<reference evidence="1" key="1">
    <citation type="submission" date="2018-01" db="EMBL/GenBank/DDBJ databases">
        <authorList>
            <person name="Kovanen S."/>
            <person name="Nieminen T."/>
            <person name="Pohja-Mykra M."/>
            <person name="Raunio-Saarnisto M."/>
            <person name="Sauvala M."/>
            <person name="Fredriksson-Ahomaa M."/>
            <person name="Hanninen M.-L."/>
            <person name="Kivisto R."/>
        </authorList>
    </citation>
    <scope>NUCLEOTIDE SEQUENCE</scope>
    <source>
        <strain evidence="1">SO-26</strain>
    </source>
</reference>
<proteinExistence type="predicted"/>
<evidence type="ECO:0000313" key="2">
    <source>
        <dbReference type="EMBL" id="RTJ79598.1"/>
    </source>
</evidence>
<gene>
    <name evidence="2" type="ORF">C3H57_04305</name>
    <name evidence="1" type="ORF">C3I27_03490</name>
</gene>